<feature type="compositionally biased region" description="Polar residues" evidence="3">
    <location>
        <begin position="1"/>
        <end position="15"/>
    </location>
</feature>
<sequence length="661" mass="72358">MVKTTSQIFTPQDTPEPQLGMRRKVEEDESASRAAKKARTRVSRFKIACTCVARKVPELCKAYTPGKSDQDLHARLARVEQVIATALPQYWSAGNAAEANGSGDGRRSSTPGGDDDRGSQADEEDGGGIYESGRWFGASASGIVAAPAMLEKLQNMVESPSASEVERGTTLSIDQLPPDIFHSETKALLVPSDSSPADNLKRLVQECGVAPHKISELLHELPPRNLTDKLVDLYFTGINWTRSYLYHADRSYALVLGRPSAIQDDYTSTLPPSNVDDENNVITRGPFPLTQPTKMTYIALRHALSEVIALDDELLKFMQTLPPYFSLDPDTSLDESHFYIPAHRFLLVTEVLFVRITLHRPYLLRRLGSDRYSRSRNACFECAMKDFMVRQRFLESTADVRDPVTSAYREFQAAMISGIYLVLHPKGKDAETMNQILDGFIKDHDRDMDETTRRELKIIQFLKIKSSNLHKGSPKSDDVHMTGPAGSPSTEKPHTDAQLLLQLHQSSPRTQPYMISPPRVAGPSFTNGSSDPLTASPVPYNTIAYPMASGSSIPTVNQLQRADSMSQSQSGAGSPGHEEESVAQSLLDQWCNVFSGGPSMDGLGGQSLPWATPGLGDLSGFLSGPAPPMVGGGPTSMPDVDGTDWSYWESLVNQIRSGPVA</sequence>
<evidence type="ECO:0008006" key="6">
    <source>
        <dbReference type="Google" id="ProtNLM"/>
    </source>
</evidence>
<evidence type="ECO:0000256" key="2">
    <source>
        <dbReference type="ARBA" id="ARBA00023242"/>
    </source>
</evidence>
<dbReference type="Proteomes" id="UP000309038">
    <property type="component" value="Unassembled WGS sequence"/>
</dbReference>
<dbReference type="GO" id="GO:0005634">
    <property type="term" value="C:nucleus"/>
    <property type="evidence" value="ECO:0007669"/>
    <property type="project" value="UniProtKB-SubCell"/>
</dbReference>
<reference evidence="4 5" key="1">
    <citation type="submission" date="2019-02" db="EMBL/GenBank/DDBJ databases">
        <title>Genome sequencing of the rare red list fungi Phlebia centrifuga.</title>
        <authorList>
            <person name="Buettner E."/>
            <person name="Kellner H."/>
        </authorList>
    </citation>
    <scope>NUCLEOTIDE SEQUENCE [LARGE SCALE GENOMIC DNA]</scope>
    <source>
        <strain evidence="4 5">DSM 108282</strain>
    </source>
</reference>
<comment type="caution">
    <text evidence="4">The sequence shown here is derived from an EMBL/GenBank/DDBJ whole genome shotgun (WGS) entry which is preliminary data.</text>
</comment>
<gene>
    <name evidence="4" type="ORF">EW026_g4033</name>
</gene>
<evidence type="ECO:0000256" key="1">
    <source>
        <dbReference type="ARBA" id="ARBA00004123"/>
    </source>
</evidence>
<name>A0A4S4KJG6_9APHY</name>
<dbReference type="CDD" id="cd12148">
    <property type="entry name" value="fungal_TF_MHR"/>
    <property type="match status" value="1"/>
</dbReference>
<evidence type="ECO:0000256" key="3">
    <source>
        <dbReference type="SAM" id="MobiDB-lite"/>
    </source>
</evidence>
<dbReference type="AlphaFoldDB" id="A0A4S4KJG6"/>
<feature type="region of interest" description="Disordered" evidence="3">
    <location>
        <begin position="1"/>
        <end position="38"/>
    </location>
</feature>
<evidence type="ECO:0000313" key="4">
    <source>
        <dbReference type="EMBL" id="THG98086.1"/>
    </source>
</evidence>
<proteinExistence type="predicted"/>
<dbReference type="InterPro" id="IPR050613">
    <property type="entry name" value="Sec_Metabolite_Reg"/>
</dbReference>
<feature type="compositionally biased region" description="Polar residues" evidence="3">
    <location>
        <begin position="557"/>
        <end position="572"/>
    </location>
</feature>
<comment type="subcellular location">
    <subcellularLocation>
        <location evidence="1">Nucleus</location>
    </subcellularLocation>
</comment>
<organism evidence="4 5">
    <name type="scientific">Hermanssonia centrifuga</name>
    <dbReference type="NCBI Taxonomy" id="98765"/>
    <lineage>
        <taxon>Eukaryota</taxon>
        <taxon>Fungi</taxon>
        <taxon>Dikarya</taxon>
        <taxon>Basidiomycota</taxon>
        <taxon>Agaricomycotina</taxon>
        <taxon>Agaricomycetes</taxon>
        <taxon>Polyporales</taxon>
        <taxon>Meruliaceae</taxon>
        <taxon>Hermanssonia</taxon>
    </lineage>
</organism>
<feature type="region of interest" description="Disordered" evidence="3">
    <location>
        <begin position="95"/>
        <end position="129"/>
    </location>
</feature>
<accession>A0A4S4KJG6</accession>
<dbReference type="PANTHER" id="PTHR31001">
    <property type="entry name" value="UNCHARACTERIZED TRANSCRIPTIONAL REGULATORY PROTEIN"/>
    <property type="match status" value="1"/>
</dbReference>
<evidence type="ECO:0000313" key="5">
    <source>
        <dbReference type="Proteomes" id="UP000309038"/>
    </source>
</evidence>
<dbReference type="EMBL" id="SGPJ01000135">
    <property type="protein sequence ID" value="THG98086.1"/>
    <property type="molecule type" value="Genomic_DNA"/>
</dbReference>
<feature type="region of interest" description="Disordered" evidence="3">
    <location>
        <begin position="469"/>
        <end position="495"/>
    </location>
</feature>
<keyword evidence="5" id="KW-1185">Reference proteome</keyword>
<dbReference type="PANTHER" id="PTHR31001:SF87">
    <property type="entry name" value="COL-21"/>
    <property type="match status" value="1"/>
</dbReference>
<protein>
    <recommendedName>
        <fullName evidence="6">Transcription factor domain-containing protein</fullName>
    </recommendedName>
</protein>
<feature type="region of interest" description="Disordered" evidence="3">
    <location>
        <begin position="557"/>
        <end position="583"/>
    </location>
</feature>
<keyword evidence="2" id="KW-0539">Nucleus</keyword>